<keyword evidence="3" id="KW-1185">Reference proteome</keyword>
<evidence type="ECO:0000259" key="1">
    <source>
        <dbReference type="Pfam" id="PF07883"/>
    </source>
</evidence>
<dbReference type="Proteomes" id="UP000704467">
    <property type="component" value="Unassembled WGS sequence"/>
</dbReference>
<dbReference type="EMBL" id="JAAVLN010000003">
    <property type="protein sequence ID" value="NKC04929.1"/>
    <property type="molecule type" value="Genomic_DNA"/>
</dbReference>
<dbReference type="InterPro" id="IPR013096">
    <property type="entry name" value="Cupin_2"/>
</dbReference>
<protein>
    <submittedName>
        <fullName evidence="2">Cupin domain-containing protein</fullName>
    </submittedName>
</protein>
<dbReference type="InterPro" id="IPR011051">
    <property type="entry name" value="RmlC_Cupin_sf"/>
</dbReference>
<dbReference type="InterPro" id="IPR014710">
    <property type="entry name" value="RmlC-like_jellyroll"/>
</dbReference>
<proteinExistence type="predicted"/>
<dbReference type="PANTHER" id="PTHR43698">
    <property type="entry name" value="RIBD C-TERMINAL DOMAIN CONTAINING PROTEIN"/>
    <property type="match status" value="1"/>
</dbReference>
<comment type="caution">
    <text evidence="2">The sequence shown here is derived from an EMBL/GenBank/DDBJ whole genome shotgun (WGS) entry which is preliminary data.</text>
</comment>
<dbReference type="Pfam" id="PF07883">
    <property type="entry name" value="Cupin_2"/>
    <property type="match status" value="1"/>
</dbReference>
<dbReference type="Gene3D" id="2.60.120.10">
    <property type="entry name" value="Jelly Rolls"/>
    <property type="match status" value="1"/>
</dbReference>
<accession>A0ABX1DPR0</accession>
<organism evidence="2 3">
    <name type="scientific">Brucella haematophila</name>
    <dbReference type="NCBI Taxonomy" id="419474"/>
    <lineage>
        <taxon>Bacteria</taxon>
        <taxon>Pseudomonadati</taxon>
        <taxon>Pseudomonadota</taxon>
        <taxon>Alphaproteobacteria</taxon>
        <taxon>Hyphomicrobiales</taxon>
        <taxon>Brucellaceae</taxon>
        <taxon>Brucella/Ochrobactrum group</taxon>
        <taxon>Brucella</taxon>
    </lineage>
</organism>
<dbReference type="RefSeq" id="WP_138784465.1">
    <property type="nucleotide sequence ID" value="NZ_JBHEEQ010000001.1"/>
</dbReference>
<sequence length="132" mass="14239">MRITRNGTEKSTIGSAATFTGHVRRDGFFAAPAPAHLVGGTVTFDPGARTAWHTHPLGQLLIYTTGVGRVQVWGEPVQEVSPGDLVWFEPGEKHWHGASPDVGATHIALVEAVNGETTDWQEHVTDGQYRGD</sequence>
<dbReference type="SUPFAM" id="SSF51182">
    <property type="entry name" value="RmlC-like cupins"/>
    <property type="match status" value="1"/>
</dbReference>
<dbReference type="PANTHER" id="PTHR43698:SF1">
    <property type="entry name" value="BLL4564 PROTEIN"/>
    <property type="match status" value="1"/>
</dbReference>
<name>A0ABX1DPR0_9HYPH</name>
<evidence type="ECO:0000313" key="3">
    <source>
        <dbReference type="Proteomes" id="UP000704467"/>
    </source>
</evidence>
<dbReference type="InterPro" id="IPR047263">
    <property type="entry name" value="HNL-like_cupin"/>
</dbReference>
<dbReference type="CDD" id="cd02233">
    <property type="entry name" value="cupin_HNL-like"/>
    <property type="match status" value="1"/>
</dbReference>
<gene>
    <name evidence="2" type="ORF">HED55_22455</name>
</gene>
<reference evidence="2 3" key="1">
    <citation type="submission" date="2020-03" db="EMBL/GenBank/DDBJ databases">
        <title>Whole genome sequencing of clinical and environmental type strains of Ochrobactrum.</title>
        <authorList>
            <person name="Dharne M."/>
        </authorList>
    </citation>
    <scope>NUCLEOTIDE SEQUENCE [LARGE SCALE GENOMIC DNA]</scope>
    <source>
        <strain evidence="2 3">CIP 109452</strain>
    </source>
</reference>
<evidence type="ECO:0000313" key="2">
    <source>
        <dbReference type="EMBL" id="NKC04929.1"/>
    </source>
</evidence>
<feature type="domain" description="Cupin type-2" evidence="1">
    <location>
        <begin position="41"/>
        <end position="98"/>
    </location>
</feature>